<evidence type="ECO:0000256" key="8">
    <source>
        <dbReference type="ARBA" id="ARBA00048679"/>
    </source>
</evidence>
<evidence type="ECO:0000256" key="7">
    <source>
        <dbReference type="ARBA" id="ARBA00047899"/>
    </source>
</evidence>
<dbReference type="InParanoid" id="A0A077ZXG6"/>
<sequence length="379" mass="45073">MRTLAQPLRAQFLRQQSQFQDYLILQRLGQGSFGTIFKVSNLFVMKEIEVDDESTLKNCQQEMSLLKAISHQHIVKYVDSFMKSSKFYIIMEYCEKGDLNDYIQRQGTNMDIPESKIWRLILQMCLALEFIHENGVIHSDLKPQNILLTGRDQDIFGHLEQQYMRYALDEKPLMVQMMRTLKIKQLAFHIHFFLKINIPQILITFILSISDDVRIFDSRKQPRFKNFVNSGVQDYLVDESIDESQMNRSGRRQSKKMNESRVMIENQKQERRQIMISNVEQQYFTKQQSNQEFYKDILKKKKNVRNEMDKSPLRQNTINSHQNSLVQLLNYQYLASSESLNREDRLRQTINKNAQKFPDHQTQPLAQDLFVNKYNKDKS</sequence>
<keyword evidence="11" id="KW-1185">Reference proteome</keyword>
<dbReference type="InterPro" id="IPR011009">
    <property type="entry name" value="Kinase-like_dom_sf"/>
</dbReference>
<dbReference type="SUPFAM" id="SSF56112">
    <property type="entry name" value="Protein kinase-like (PK-like)"/>
    <property type="match status" value="1"/>
</dbReference>
<dbReference type="SMART" id="SM00220">
    <property type="entry name" value="S_TKc"/>
    <property type="match status" value="1"/>
</dbReference>
<reference evidence="10 11" key="1">
    <citation type="submission" date="2014-06" db="EMBL/GenBank/DDBJ databases">
        <authorList>
            <person name="Swart Estienne"/>
        </authorList>
    </citation>
    <scope>NUCLEOTIDE SEQUENCE [LARGE SCALE GENOMIC DNA]</scope>
    <source>
        <strain evidence="10 11">130c</strain>
    </source>
</reference>
<name>A0A077ZXG6_STYLE</name>
<evidence type="ECO:0000256" key="4">
    <source>
        <dbReference type="ARBA" id="ARBA00022741"/>
    </source>
</evidence>
<evidence type="ECO:0000313" key="11">
    <source>
        <dbReference type="Proteomes" id="UP000039865"/>
    </source>
</evidence>
<dbReference type="EC" id="2.7.11.1" evidence="1"/>
<keyword evidence="2" id="KW-0723">Serine/threonine-protein kinase</keyword>
<gene>
    <name evidence="10" type="primary">Contig16135.g17190</name>
    <name evidence="10" type="ORF">STYLEM_2217</name>
</gene>
<dbReference type="Proteomes" id="UP000039865">
    <property type="component" value="Unassembled WGS sequence"/>
</dbReference>
<dbReference type="OrthoDB" id="248923at2759"/>
<keyword evidence="5 10" id="KW-0418">Kinase</keyword>
<evidence type="ECO:0000256" key="2">
    <source>
        <dbReference type="ARBA" id="ARBA00022527"/>
    </source>
</evidence>
<accession>A0A077ZXG6</accession>
<dbReference type="PROSITE" id="PS00108">
    <property type="entry name" value="PROTEIN_KINASE_ST"/>
    <property type="match status" value="1"/>
</dbReference>
<comment type="catalytic activity">
    <reaction evidence="8">
        <text>L-seryl-[protein] + ATP = O-phospho-L-seryl-[protein] + ADP + H(+)</text>
        <dbReference type="Rhea" id="RHEA:17989"/>
        <dbReference type="Rhea" id="RHEA-COMP:9863"/>
        <dbReference type="Rhea" id="RHEA-COMP:11604"/>
        <dbReference type="ChEBI" id="CHEBI:15378"/>
        <dbReference type="ChEBI" id="CHEBI:29999"/>
        <dbReference type="ChEBI" id="CHEBI:30616"/>
        <dbReference type="ChEBI" id="CHEBI:83421"/>
        <dbReference type="ChEBI" id="CHEBI:456216"/>
        <dbReference type="EC" id="2.7.11.1"/>
    </reaction>
</comment>
<dbReference type="AlphaFoldDB" id="A0A077ZXG6"/>
<dbReference type="InterPro" id="IPR051131">
    <property type="entry name" value="NEK_Ser/Thr_kinase_NIMA"/>
</dbReference>
<dbReference type="EMBL" id="CCKQ01002153">
    <property type="protein sequence ID" value="CDW73241.1"/>
    <property type="molecule type" value="Genomic_DNA"/>
</dbReference>
<keyword evidence="3" id="KW-0808">Transferase</keyword>
<dbReference type="Pfam" id="PF00069">
    <property type="entry name" value="Pkinase"/>
    <property type="match status" value="1"/>
</dbReference>
<evidence type="ECO:0000256" key="1">
    <source>
        <dbReference type="ARBA" id="ARBA00012513"/>
    </source>
</evidence>
<evidence type="ECO:0000313" key="10">
    <source>
        <dbReference type="EMBL" id="CDW73241.1"/>
    </source>
</evidence>
<dbReference type="GO" id="GO:0004674">
    <property type="term" value="F:protein serine/threonine kinase activity"/>
    <property type="evidence" value="ECO:0007669"/>
    <property type="project" value="UniProtKB-KW"/>
</dbReference>
<feature type="domain" description="Protein kinase" evidence="9">
    <location>
        <begin position="22"/>
        <end position="379"/>
    </location>
</feature>
<proteinExistence type="predicted"/>
<dbReference type="Gene3D" id="1.10.510.10">
    <property type="entry name" value="Transferase(Phosphotransferase) domain 1"/>
    <property type="match status" value="1"/>
</dbReference>
<evidence type="ECO:0000256" key="5">
    <source>
        <dbReference type="ARBA" id="ARBA00022777"/>
    </source>
</evidence>
<keyword evidence="6" id="KW-0067">ATP-binding</keyword>
<dbReference type="InterPro" id="IPR008271">
    <property type="entry name" value="Ser/Thr_kinase_AS"/>
</dbReference>
<protein>
    <recommendedName>
        <fullName evidence="1">non-specific serine/threonine protein kinase</fullName>
        <ecNumber evidence="1">2.7.11.1</ecNumber>
    </recommendedName>
</protein>
<evidence type="ECO:0000256" key="6">
    <source>
        <dbReference type="ARBA" id="ARBA00022840"/>
    </source>
</evidence>
<dbReference type="PROSITE" id="PS50011">
    <property type="entry name" value="PROTEIN_KINASE_DOM"/>
    <property type="match status" value="1"/>
</dbReference>
<dbReference type="PANTHER" id="PTHR44899">
    <property type="entry name" value="CAMK FAMILY PROTEIN KINASE"/>
    <property type="match status" value="1"/>
</dbReference>
<evidence type="ECO:0000256" key="3">
    <source>
        <dbReference type="ARBA" id="ARBA00022679"/>
    </source>
</evidence>
<keyword evidence="4" id="KW-0547">Nucleotide-binding</keyword>
<dbReference type="GO" id="GO:0005524">
    <property type="term" value="F:ATP binding"/>
    <property type="evidence" value="ECO:0007669"/>
    <property type="project" value="UniProtKB-KW"/>
</dbReference>
<evidence type="ECO:0000259" key="9">
    <source>
        <dbReference type="PROSITE" id="PS50011"/>
    </source>
</evidence>
<organism evidence="10 11">
    <name type="scientific">Stylonychia lemnae</name>
    <name type="common">Ciliate</name>
    <dbReference type="NCBI Taxonomy" id="5949"/>
    <lineage>
        <taxon>Eukaryota</taxon>
        <taxon>Sar</taxon>
        <taxon>Alveolata</taxon>
        <taxon>Ciliophora</taxon>
        <taxon>Intramacronucleata</taxon>
        <taxon>Spirotrichea</taxon>
        <taxon>Stichotrichia</taxon>
        <taxon>Sporadotrichida</taxon>
        <taxon>Oxytrichidae</taxon>
        <taxon>Stylonychinae</taxon>
        <taxon>Stylonychia</taxon>
    </lineage>
</organism>
<dbReference type="InterPro" id="IPR000719">
    <property type="entry name" value="Prot_kinase_dom"/>
</dbReference>
<comment type="catalytic activity">
    <reaction evidence="7">
        <text>L-threonyl-[protein] + ATP = O-phospho-L-threonyl-[protein] + ADP + H(+)</text>
        <dbReference type="Rhea" id="RHEA:46608"/>
        <dbReference type="Rhea" id="RHEA-COMP:11060"/>
        <dbReference type="Rhea" id="RHEA-COMP:11605"/>
        <dbReference type="ChEBI" id="CHEBI:15378"/>
        <dbReference type="ChEBI" id="CHEBI:30013"/>
        <dbReference type="ChEBI" id="CHEBI:30616"/>
        <dbReference type="ChEBI" id="CHEBI:61977"/>
        <dbReference type="ChEBI" id="CHEBI:456216"/>
        <dbReference type="EC" id="2.7.11.1"/>
    </reaction>
</comment>